<name>A0A4Q9DF08_9BACL</name>
<sequence length="111" mass="12270">MKEVHMSMPDERPRRSWKELKSNLKAHSKEEVEEISQLAYLVNELVKRRKSLGLTQSEVATRAGITQAQVARVENSHTIPSLETVIKISNALGLKIGFEEAAASSLSVASV</sequence>
<dbReference type="GO" id="GO:0003677">
    <property type="term" value="F:DNA binding"/>
    <property type="evidence" value="ECO:0007669"/>
    <property type="project" value="InterPro"/>
</dbReference>
<dbReference type="Pfam" id="PF01381">
    <property type="entry name" value="HTH_3"/>
    <property type="match status" value="1"/>
</dbReference>
<gene>
    <name evidence="2" type="ORF">EYB31_38860</name>
</gene>
<dbReference type="EMBL" id="SIRE01000050">
    <property type="protein sequence ID" value="TBL68026.1"/>
    <property type="molecule type" value="Genomic_DNA"/>
</dbReference>
<keyword evidence="3" id="KW-1185">Reference proteome</keyword>
<dbReference type="CDD" id="cd00093">
    <property type="entry name" value="HTH_XRE"/>
    <property type="match status" value="1"/>
</dbReference>
<dbReference type="InterPro" id="IPR001387">
    <property type="entry name" value="Cro/C1-type_HTH"/>
</dbReference>
<dbReference type="PROSITE" id="PS50943">
    <property type="entry name" value="HTH_CROC1"/>
    <property type="match status" value="1"/>
</dbReference>
<evidence type="ECO:0000259" key="1">
    <source>
        <dbReference type="PROSITE" id="PS50943"/>
    </source>
</evidence>
<dbReference type="InterPro" id="IPR010982">
    <property type="entry name" value="Lambda_DNA-bd_dom_sf"/>
</dbReference>
<dbReference type="SMART" id="SM00530">
    <property type="entry name" value="HTH_XRE"/>
    <property type="match status" value="1"/>
</dbReference>
<evidence type="ECO:0000313" key="2">
    <source>
        <dbReference type="EMBL" id="TBL68026.1"/>
    </source>
</evidence>
<organism evidence="2 3">
    <name type="scientific">Paenibacillus thalictri</name>
    <dbReference type="NCBI Taxonomy" id="2527873"/>
    <lineage>
        <taxon>Bacteria</taxon>
        <taxon>Bacillati</taxon>
        <taxon>Bacillota</taxon>
        <taxon>Bacilli</taxon>
        <taxon>Bacillales</taxon>
        <taxon>Paenibacillaceae</taxon>
        <taxon>Paenibacillus</taxon>
    </lineage>
</organism>
<accession>A0A4Q9DF08</accession>
<dbReference type="OrthoDB" id="5679339at2"/>
<dbReference type="Gene3D" id="1.10.260.40">
    <property type="entry name" value="lambda repressor-like DNA-binding domains"/>
    <property type="match status" value="1"/>
</dbReference>
<proteinExistence type="predicted"/>
<comment type="caution">
    <text evidence="2">The sequence shown here is derived from an EMBL/GenBank/DDBJ whole genome shotgun (WGS) entry which is preliminary data.</text>
</comment>
<dbReference type="Proteomes" id="UP000293142">
    <property type="component" value="Unassembled WGS sequence"/>
</dbReference>
<dbReference type="AlphaFoldDB" id="A0A4Q9DF08"/>
<dbReference type="SUPFAM" id="SSF47413">
    <property type="entry name" value="lambda repressor-like DNA-binding domains"/>
    <property type="match status" value="1"/>
</dbReference>
<evidence type="ECO:0000313" key="3">
    <source>
        <dbReference type="Proteomes" id="UP000293142"/>
    </source>
</evidence>
<reference evidence="2 3" key="1">
    <citation type="submission" date="2019-02" db="EMBL/GenBank/DDBJ databases">
        <title>Paenibacillus sp. nov., isolated from surface-sterilized tissue of Thalictrum simplex L.</title>
        <authorList>
            <person name="Tuo L."/>
        </authorList>
    </citation>
    <scope>NUCLEOTIDE SEQUENCE [LARGE SCALE GENOMIC DNA]</scope>
    <source>
        <strain evidence="2 3">N2SHLJ1</strain>
    </source>
</reference>
<protein>
    <submittedName>
        <fullName evidence="2">XRE family transcriptional regulator</fullName>
    </submittedName>
</protein>
<feature type="domain" description="HTH cro/C1-type" evidence="1">
    <location>
        <begin position="45"/>
        <end position="103"/>
    </location>
</feature>